<feature type="compositionally biased region" description="Basic and acidic residues" evidence="1">
    <location>
        <begin position="156"/>
        <end position="166"/>
    </location>
</feature>
<feature type="region of interest" description="Disordered" evidence="1">
    <location>
        <begin position="19"/>
        <end position="51"/>
    </location>
</feature>
<organism evidence="2 3">
    <name type="scientific">Saguinus oedipus</name>
    <name type="common">Cotton-top tamarin</name>
    <name type="synonym">Oedipomidas oedipus</name>
    <dbReference type="NCBI Taxonomy" id="9490"/>
    <lineage>
        <taxon>Eukaryota</taxon>
        <taxon>Metazoa</taxon>
        <taxon>Chordata</taxon>
        <taxon>Craniata</taxon>
        <taxon>Vertebrata</taxon>
        <taxon>Euteleostomi</taxon>
        <taxon>Mammalia</taxon>
        <taxon>Eutheria</taxon>
        <taxon>Euarchontoglires</taxon>
        <taxon>Primates</taxon>
        <taxon>Haplorrhini</taxon>
        <taxon>Platyrrhini</taxon>
        <taxon>Cebidae</taxon>
        <taxon>Callitrichinae</taxon>
        <taxon>Saguinus</taxon>
    </lineage>
</organism>
<keyword evidence="3" id="KW-1185">Reference proteome</keyword>
<gene>
    <name evidence="2" type="ORF">P7K49_034117</name>
</gene>
<accession>A0ABQ9TUL6</accession>
<evidence type="ECO:0000313" key="3">
    <source>
        <dbReference type="Proteomes" id="UP001266305"/>
    </source>
</evidence>
<feature type="compositionally biased region" description="Low complexity" evidence="1">
    <location>
        <begin position="142"/>
        <end position="154"/>
    </location>
</feature>
<feature type="region of interest" description="Disordered" evidence="1">
    <location>
        <begin position="65"/>
        <end position="94"/>
    </location>
</feature>
<evidence type="ECO:0000256" key="1">
    <source>
        <dbReference type="SAM" id="MobiDB-lite"/>
    </source>
</evidence>
<reference evidence="2 3" key="1">
    <citation type="submission" date="2023-05" db="EMBL/GenBank/DDBJ databases">
        <title>B98-5 Cell Line De Novo Hybrid Assembly: An Optical Mapping Approach.</title>
        <authorList>
            <person name="Kananen K."/>
            <person name="Auerbach J.A."/>
            <person name="Kautto E."/>
            <person name="Blachly J.S."/>
        </authorList>
    </citation>
    <scope>NUCLEOTIDE SEQUENCE [LARGE SCALE GENOMIC DNA]</scope>
    <source>
        <strain evidence="2">B95-8</strain>
        <tissue evidence="2">Cell line</tissue>
    </source>
</reference>
<proteinExistence type="predicted"/>
<protein>
    <submittedName>
        <fullName evidence="2">Uncharacterized protein</fullName>
    </submittedName>
</protein>
<evidence type="ECO:0000313" key="2">
    <source>
        <dbReference type="EMBL" id="KAK2088210.1"/>
    </source>
</evidence>
<sequence>MHVLLEIWEAGGVCGGRAGEGAAEGAVGAQVKRGRRQVPGESCGGEKDLQHSAGFHRARRFYRLRVDRPGGNTEVGGQLGGRSPPSGQEGPTAGQLPALRFQIQSLPLRNPGGPGKGVLGTSPLPPKPAVSPNSRRMELRKVPSSSSGSPVLGRQKQRDFGMERGRGCPSRNHPPSTSLLSQTGVRRPRYGREAGSGSARSEEHPGAA</sequence>
<dbReference type="Proteomes" id="UP001266305">
    <property type="component" value="Unassembled WGS sequence"/>
</dbReference>
<dbReference type="EMBL" id="JASSZA010000019">
    <property type="protein sequence ID" value="KAK2088210.1"/>
    <property type="molecule type" value="Genomic_DNA"/>
</dbReference>
<feature type="compositionally biased region" description="Polar residues" evidence="1">
    <location>
        <begin position="173"/>
        <end position="184"/>
    </location>
</feature>
<feature type="region of interest" description="Disordered" evidence="1">
    <location>
        <begin position="106"/>
        <end position="208"/>
    </location>
</feature>
<comment type="caution">
    <text evidence="2">The sequence shown here is derived from an EMBL/GenBank/DDBJ whole genome shotgun (WGS) entry which is preliminary data.</text>
</comment>
<feature type="compositionally biased region" description="Low complexity" evidence="1">
    <location>
        <begin position="20"/>
        <end position="31"/>
    </location>
</feature>
<name>A0ABQ9TUL6_SAGOE</name>